<evidence type="ECO:0000313" key="2">
    <source>
        <dbReference type="EMBL" id="MBO8433224.1"/>
    </source>
</evidence>
<sequence length="220" mass="26012">MKKLIKWLLISIALIIVLVFANGCYYVFRGQERSMAKLREGKELNLYECCSIYTMHMAVWMFGWPISPEAAKEAFWLHAKPDGYYGSPYDEMGLYIKRRRDRSDFYKLDKVKNHPNYKLKKPFRISWPTDLTKISKDEIRYALAYNTPNTQVVFGYAYNTIEHPKDLSHWHPECINPWLTLRVGYGDVVYNFGHITIYTSLFKYLQDIGWLYPYDLTVGA</sequence>
<evidence type="ECO:0000313" key="3">
    <source>
        <dbReference type="Proteomes" id="UP000823612"/>
    </source>
</evidence>
<reference evidence="2" key="2">
    <citation type="journal article" date="2021" name="PeerJ">
        <title>Extensive microbial diversity within the chicken gut microbiome revealed by metagenomics and culture.</title>
        <authorList>
            <person name="Gilroy R."/>
            <person name="Ravi A."/>
            <person name="Getino M."/>
            <person name="Pursley I."/>
            <person name="Horton D.L."/>
            <person name="Alikhan N.F."/>
            <person name="Baker D."/>
            <person name="Gharbi K."/>
            <person name="Hall N."/>
            <person name="Watson M."/>
            <person name="Adriaenssens E.M."/>
            <person name="Foster-Nyarko E."/>
            <person name="Jarju S."/>
            <person name="Secka A."/>
            <person name="Antonio M."/>
            <person name="Oren A."/>
            <person name="Chaudhuri R.R."/>
            <person name="La Ragione R."/>
            <person name="Hildebrand F."/>
            <person name="Pallen M.J."/>
        </authorList>
    </citation>
    <scope>NUCLEOTIDE SEQUENCE</scope>
    <source>
        <strain evidence="2">2889</strain>
    </source>
</reference>
<gene>
    <name evidence="2" type="ORF">IAB08_08060</name>
</gene>
<reference evidence="2" key="1">
    <citation type="submission" date="2020-10" db="EMBL/GenBank/DDBJ databases">
        <authorList>
            <person name="Gilroy R."/>
        </authorList>
    </citation>
    <scope>NUCLEOTIDE SEQUENCE</scope>
    <source>
        <strain evidence="2">2889</strain>
    </source>
</reference>
<keyword evidence="1" id="KW-0472">Membrane</keyword>
<feature type="transmembrane region" description="Helical" evidence="1">
    <location>
        <begin position="7"/>
        <end position="28"/>
    </location>
</feature>
<accession>A0A9D9DSN4</accession>
<dbReference type="Proteomes" id="UP000823612">
    <property type="component" value="Unassembled WGS sequence"/>
</dbReference>
<keyword evidence="1" id="KW-1133">Transmembrane helix</keyword>
<name>A0A9D9DSN4_9BACT</name>
<dbReference type="EMBL" id="JADIMZ010000119">
    <property type="protein sequence ID" value="MBO8433224.1"/>
    <property type="molecule type" value="Genomic_DNA"/>
</dbReference>
<evidence type="ECO:0000256" key="1">
    <source>
        <dbReference type="SAM" id="Phobius"/>
    </source>
</evidence>
<keyword evidence="1" id="KW-0812">Transmembrane</keyword>
<organism evidence="2 3">
    <name type="scientific">Candidatus Pullibacteroides excrementavium</name>
    <dbReference type="NCBI Taxonomy" id="2840905"/>
    <lineage>
        <taxon>Bacteria</taxon>
        <taxon>Pseudomonadati</taxon>
        <taxon>Bacteroidota</taxon>
        <taxon>Bacteroidia</taxon>
        <taxon>Bacteroidales</taxon>
        <taxon>Candidatus Pullibacteroides</taxon>
    </lineage>
</organism>
<comment type="caution">
    <text evidence="2">The sequence shown here is derived from an EMBL/GenBank/DDBJ whole genome shotgun (WGS) entry which is preliminary data.</text>
</comment>
<dbReference type="AlphaFoldDB" id="A0A9D9DSN4"/>
<proteinExistence type="predicted"/>
<protein>
    <submittedName>
        <fullName evidence="2">Uncharacterized protein</fullName>
    </submittedName>
</protein>